<reference evidence="2 3" key="1">
    <citation type="submission" date="2024-06" db="EMBL/GenBank/DDBJ databases">
        <title>The Natural Products Discovery Center: Release of the First 8490 Sequenced Strains for Exploring Actinobacteria Biosynthetic Diversity.</title>
        <authorList>
            <person name="Kalkreuter E."/>
            <person name="Kautsar S.A."/>
            <person name="Yang D."/>
            <person name="Bader C.D."/>
            <person name="Teijaro C.N."/>
            <person name="Fluegel L."/>
            <person name="Davis C.M."/>
            <person name="Simpson J.R."/>
            <person name="Lauterbach L."/>
            <person name="Steele A.D."/>
            <person name="Gui C."/>
            <person name="Meng S."/>
            <person name="Li G."/>
            <person name="Viehrig K."/>
            <person name="Ye F."/>
            <person name="Su P."/>
            <person name="Kiefer A.F."/>
            <person name="Nichols A."/>
            <person name="Cepeda A.J."/>
            <person name="Yan W."/>
            <person name="Fan B."/>
            <person name="Jiang Y."/>
            <person name="Adhikari A."/>
            <person name="Zheng C.-J."/>
            <person name="Schuster L."/>
            <person name="Cowan T.M."/>
            <person name="Smanski M.J."/>
            <person name="Chevrette M.G."/>
            <person name="De Carvalho L.P.S."/>
            <person name="Shen B."/>
        </authorList>
    </citation>
    <scope>NUCLEOTIDE SEQUENCE [LARGE SCALE GENOMIC DNA]</scope>
    <source>
        <strain evidence="2 3">NPDC048946</strain>
    </source>
</reference>
<dbReference type="EMBL" id="JBEZFP010000132">
    <property type="protein sequence ID" value="MEU8138647.1"/>
    <property type="molecule type" value="Genomic_DNA"/>
</dbReference>
<dbReference type="Proteomes" id="UP001551482">
    <property type="component" value="Unassembled WGS sequence"/>
</dbReference>
<organism evidence="2 3">
    <name type="scientific">Streptodolium elevatio</name>
    <dbReference type="NCBI Taxonomy" id="3157996"/>
    <lineage>
        <taxon>Bacteria</taxon>
        <taxon>Bacillati</taxon>
        <taxon>Actinomycetota</taxon>
        <taxon>Actinomycetes</taxon>
        <taxon>Kitasatosporales</taxon>
        <taxon>Streptomycetaceae</taxon>
        <taxon>Streptodolium</taxon>
    </lineage>
</organism>
<dbReference type="RefSeq" id="WP_358362259.1">
    <property type="nucleotide sequence ID" value="NZ_JBEZFP010000132.1"/>
</dbReference>
<keyword evidence="1" id="KW-0812">Transmembrane</keyword>
<keyword evidence="1" id="KW-0472">Membrane</keyword>
<feature type="transmembrane region" description="Helical" evidence="1">
    <location>
        <begin position="36"/>
        <end position="54"/>
    </location>
</feature>
<keyword evidence="3" id="KW-1185">Reference proteome</keyword>
<protein>
    <submittedName>
        <fullName evidence="2">Uncharacterized protein</fullName>
    </submittedName>
</protein>
<evidence type="ECO:0000256" key="1">
    <source>
        <dbReference type="SAM" id="Phobius"/>
    </source>
</evidence>
<proteinExistence type="predicted"/>
<accession>A0ABV3DSB6</accession>
<keyword evidence="1" id="KW-1133">Transmembrane helix</keyword>
<comment type="caution">
    <text evidence="2">The sequence shown here is derived from an EMBL/GenBank/DDBJ whole genome shotgun (WGS) entry which is preliminary data.</text>
</comment>
<name>A0ABV3DSB6_9ACTN</name>
<evidence type="ECO:0000313" key="3">
    <source>
        <dbReference type="Proteomes" id="UP001551482"/>
    </source>
</evidence>
<gene>
    <name evidence="2" type="ORF">AB0C36_34760</name>
</gene>
<evidence type="ECO:0000313" key="2">
    <source>
        <dbReference type="EMBL" id="MEU8138647.1"/>
    </source>
</evidence>
<sequence length="76" mass="7760">MLTLIAIAASIGLAYAAIRRHQGTRWSEAFVDGVKGFAATVGFGVFVVAFIWMADTTTASTASSPSSCAAAASPPH</sequence>